<protein>
    <recommendedName>
        <fullName evidence="2">Secretion system C-terminal sorting domain-containing protein</fullName>
    </recommendedName>
</protein>
<dbReference type="InterPro" id="IPR026444">
    <property type="entry name" value="Secre_tail"/>
</dbReference>
<accession>A0A644SQI0</accession>
<dbReference type="AlphaFoldDB" id="A0A644SQI0"/>
<sequence>MKKLYSFLATIFAVVAFYSQALLTIVQTPANSGIYTITYNDAANGWTFYNPFSQPIGVYLWLNGADNSTGSPFNDSFTNITTQLTWDGTNYTGTVNLNTHNFNNTGGVLPAGTTVNDLHFLFTEYPVGKNNHQTTDKLASAYGFTPTTTSSLGTIDINSSKFKSFVSEGRLYTPKKGNVNIQVMDFSGRVIKTFTANSTVNGIELNLPKKGDYILKLENEIVKFKY</sequence>
<organism evidence="1">
    <name type="scientific">bioreactor metagenome</name>
    <dbReference type="NCBI Taxonomy" id="1076179"/>
    <lineage>
        <taxon>unclassified sequences</taxon>
        <taxon>metagenomes</taxon>
        <taxon>ecological metagenomes</taxon>
    </lineage>
</organism>
<proteinExistence type="predicted"/>
<name>A0A644SQI0_9ZZZZ</name>
<comment type="caution">
    <text evidence="1">The sequence shown here is derived from an EMBL/GenBank/DDBJ whole genome shotgun (WGS) entry which is preliminary data.</text>
</comment>
<reference evidence="1" key="1">
    <citation type="submission" date="2019-08" db="EMBL/GenBank/DDBJ databases">
        <authorList>
            <person name="Kucharzyk K."/>
            <person name="Murdoch R.W."/>
            <person name="Higgins S."/>
            <person name="Loffler F."/>
        </authorList>
    </citation>
    <scope>NUCLEOTIDE SEQUENCE</scope>
</reference>
<dbReference type="EMBL" id="VSSQ01000003">
    <property type="protein sequence ID" value="MPL56916.1"/>
    <property type="molecule type" value="Genomic_DNA"/>
</dbReference>
<gene>
    <name evidence="1" type="ORF">SDC9_02407</name>
</gene>
<evidence type="ECO:0008006" key="2">
    <source>
        <dbReference type="Google" id="ProtNLM"/>
    </source>
</evidence>
<evidence type="ECO:0000313" key="1">
    <source>
        <dbReference type="EMBL" id="MPL56916.1"/>
    </source>
</evidence>
<dbReference type="NCBIfam" id="TIGR04183">
    <property type="entry name" value="Por_Secre_tail"/>
    <property type="match status" value="1"/>
</dbReference>